<feature type="transmembrane region" description="Helical" evidence="7">
    <location>
        <begin position="21"/>
        <end position="40"/>
    </location>
</feature>
<dbReference type="PANTHER" id="PTHR30250">
    <property type="entry name" value="PST FAMILY PREDICTED COLANIC ACID TRANSPORTER"/>
    <property type="match status" value="1"/>
</dbReference>
<comment type="subcellular location">
    <subcellularLocation>
        <location evidence="1">Cell membrane</location>
        <topology evidence="1">Multi-pass membrane protein</topology>
    </subcellularLocation>
</comment>
<accession>A0A0P0YSE1</accession>
<keyword evidence="3" id="KW-1003">Cell membrane</keyword>
<feature type="transmembrane region" description="Helical" evidence="7">
    <location>
        <begin position="117"/>
        <end position="138"/>
    </location>
</feature>
<reference evidence="8" key="1">
    <citation type="submission" date="2014-04" db="EMBL/GenBank/DDBJ databases">
        <authorList>
            <person name="Harrison E."/>
        </authorList>
    </citation>
    <scope>NUCLEOTIDE SEQUENCE</scope>
    <source>
        <strain evidence="8">265</strain>
    </source>
</reference>
<gene>
    <name evidence="8" type="primary">wzx</name>
</gene>
<keyword evidence="6 7" id="KW-0472">Membrane</keyword>
<organism evidence="8">
    <name type="scientific">Klebsiella sp. 265(1)</name>
    <dbReference type="NCBI Taxonomy" id="1497836"/>
    <lineage>
        <taxon>Bacteria</taxon>
        <taxon>Pseudomonadati</taxon>
        <taxon>Pseudomonadota</taxon>
        <taxon>Gammaproteobacteria</taxon>
        <taxon>Enterobacterales</taxon>
        <taxon>Enterobacteriaceae</taxon>
        <taxon>Klebsiella/Raoultella group</taxon>
        <taxon>Klebsiella</taxon>
    </lineage>
</organism>
<evidence type="ECO:0000256" key="6">
    <source>
        <dbReference type="ARBA" id="ARBA00023136"/>
    </source>
</evidence>
<feature type="transmembrane region" description="Helical" evidence="7">
    <location>
        <begin position="382"/>
        <end position="401"/>
    </location>
</feature>
<name>A0A0P0YSE1_9ENTR</name>
<feature type="transmembrane region" description="Helical" evidence="7">
    <location>
        <begin position="356"/>
        <end position="376"/>
    </location>
</feature>
<dbReference type="PANTHER" id="PTHR30250:SF10">
    <property type="entry name" value="LIPOPOLYSACCHARIDE BIOSYNTHESIS PROTEIN WZXC"/>
    <property type="match status" value="1"/>
</dbReference>
<feature type="transmembrane region" description="Helical" evidence="7">
    <location>
        <begin position="82"/>
        <end position="102"/>
    </location>
</feature>
<feature type="transmembrane region" description="Helical" evidence="7">
    <location>
        <begin position="417"/>
        <end position="434"/>
    </location>
</feature>
<evidence type="ECO:0000256" key="3">
    <source>
        <dbReference type="ARBA" id="ARBA00022475"/>
    </source>
</evidence>
<dbReference type="GO" id="GO:0005886">
    <property type="term" value="C:plasma membrane"/>
    <property type="evidence" value="ECO:0007669"/>
    <property type="project" value="UniProtKB-SubCell"/>
</dbReference>
<evidence type="ECO:0000256" key="1">
    <source>
        <dbReference type="ARBA" id="ARBA00004651"/>
    </source>
</evidence>
<evidence type="ECO:0000256" key="5">
    <source>
        <dbReference type="ARBA" id="ARBA00022989"/>
    </source>
</evidence>
<dbReference type="EMBL" id="AB924604">
    <property type="protein sequence ID" value="BAT24267.1"/>
    <property type="molecule type" value="Genomic_DNA"/>
</dbReference>
<feature type="transmembrane region" description="Helical" evidence="7">
    <location>
        <begin position="173"/>
        <end position="194"/>
    </location>
</feature>
<evidence type="ECO:0000313" key="8">
    <source>
        <dbReference type="EMBL" id="BAT24267.1"/>
    </source>
</evidence>
<feature type="transmembrane region" description="Helical" evidence="7">
    <location>
        <begin position="440"/>
        <end position="461"/>
    </location>
</feature>
<comment type="similarity">
    <text evidence="2">Belongs to the polysaccharide synthase family.</text>
</comment>
<dbReference type="AlphaFoldDB" id="A0A0P0YSE1"/>
<evidence type="ECO:0000256" key="7">
    <source>
        <dbReference type="SAM" id="Phobius"/>
    </source>
</evidence>
<evidence type="ECO:0000256" key="4">
    <source>
        <dbReference type="ARBA" id="ARBA00022692"/>
    </source>
</evidence>
<keyword evidence="5 7" id="KW-1133">Transmembrane helix</keyword>
<proteinExistence type="inferred from homology"/>
<sequence length="482" mass="54251">MMTSSLKKTAVSGLIWSAIERFSVQGTQFIVTIILARLISPEDFGLIGMITVFIALSDLIINGGFSQALIQKKQRTQDDFSTVFYFNIIIAVFIYGLIYYFAPYVAKFYNQMPLIDILRILAISVVLKSFCVVQNAILSIKLNFKLRTKINLISALLSGILAIYMAYKGLGVYALIYQTIIFSLLVSVFSFALIRWFPSLIFSYDSLKVLFNFGSKLLFASVVRTIVDNCYAILIGRFLSIRDVGYYTQGRNMPDVLSMNLYNVLQNVFFPLMSAHQDDKERLLKIYKKGIQGTAFIIIPAMVGLMLIADPFVHCVLSDKWKGAIIVIQWVALSRIIIPISALNCSIINAVGRSDIYLKIDLLKLPLTIGALLATFSFGLEVIVIGNVLVSAICFFINAYYPGKWFGFGAWEQLKKISPVIFCTLCMALPLYFIKLDNKLLEMILKLGIGPIIYSIMCYLLKVETFMEMCTLLKSKIKKESA</sequence>
<dbReference type="Pfam" id="PF13440">
    <property type="entry name" value="Polysacc_synt_3"/>
    <property type="match status" value="1"/>
</dbReference>
<feature type="transmembrane region" description="Helical" evidence="7">
    <location>
        <begin position="46"/>
        <end position="70"/>
    </location>
</feature>
<feature type="transmembrane region" description="Helical" evidence="7">
    <location>
        <begin position="321"/>
        <end position="344"/>
    </location>
</feature>
<dbReference type="InterPro" id="IPR050833">
    <property type="entry name" value="Poly_Biosynth_Transport"/>
</dbReference>
<feature type="transmembrane region" description="Helical" evidence="7">
    <location>
        <begin position="150"/>
        <end position="167"/>
    </location>
</feature>
<reference evidence="8" key="2">
    <citation type="journal article" date="2015" name="Sci. Rep.">
        <title>Genetic analysis of capsular polysaccharide synthesis gene clusters in 79 capsular types of Klebsiella spp.</title>
        <authorList>
            <person name="Pan Y.J."/>
            <person name="Lin T.L."/>
            <person name="Chen C.T."/>
            <person name="Chen Y.Y."/>
            <person name="Hsieh P.F."/>
            <person name="Hsu C.R."/>
            <person name="Wu M.C."/>
            <person name="Wang J.T."/>
        </authorList>
    </citation>
    <scope>NUCLEOTIDE SEQUENCE</scope>
    <source>
        <strain evidence="8">265</strain>
    </source>
</reference>
<dbReference type="CDD" id="cd13127">
    <property type="entry name" value="MATE_tuaB_like"/>
    <property type="match status" value="1"/>
</dbReference>
<keyword evidence="4 7" id="KW-0812">Transmembrane</keyword>
<protein>
    <submittedName>
        <fullName evidence="8">Flippase</fullName>
    </submittedName>
</protein>
<feature type="transmembrane region" description="Helical" evidence="7">
    <location>
        <begin position="290"/>
        <end position="309"/>
    </location>
</feature>
<evidence type="ECO:0000256" key="2">
    <source>
        <dbReference type="ARBA" id="ARBA00007430"/>
    </source>
</evidence>